<sequence>MTMNSQDALDWNVLTNQWLKVTDLNAEIRVYSPLEGLKRSSTIRCIAAANPLDLFASYRFLVTLLYWKADVGGGVHQLRKSLLRGEMPRIVLDAIEAETSAFRLFDGQSPFLQDPLLKNMKKQYWKSAGSLFAELACGTNIAHFHHGDDIAMRLCLPCATIGMLRIVPWTQAGGAGLSPAVHNAPPIVAMAIGENLTVMLGLNLVELRGKAGEARWSGHFKPSDGHAAIPYMEAFTWNPRRVYLRSVEANGICWRCGCHEVPVVGPVFYAKNENTQLTKKGRKTIPFIWQDPSAFYDPDAPYVAIKSYDEEFSARGRDLIGLIGSKDARPTAAVLQSNIKHHGWRLVVPCTNPANNKTYDHRQLEVASLSSDVLRDLVPAAPLPWRQQEVDGWTSRNAARLPNGATVFVQSAIRLLTHADWTVLACAAYRPMHESPAAFDLLSGLLWALRGRKVSRLPSRNVAWLILKLMGAVPSDVRVLRHKSTFCPLDVLPKRQLERRGGRGARSPYPVSLPRGPRLEAALRSAIAENMRKRTPEPIDWAGLCCALDELLSQKQNR</sequence>
<evidence type="ECO:0000313" key="2">
    <source>
        <dbReference type="Proteomes" id="UP001431776"/>
    </source>
</evidence>
<dbReference type="InterPro" id="IPR013381">
    <property type="entry name" value="CRISPR-assoc_prot_Cse1"/>
</dbReference>
<name>A0AAW6TXR3_9BACT</name>
<proteinExistence type="predicted"/>
<dbReference type="Proteomes" id="UP001431776">
    <property type="component" value="Unassembled WGS sequence"/>
</dbReference>
<evidence type="ECO:0000313" key="1">
    <source>
        <dbReference type="EMBL" id="MDI6450518.1"/>
    </source>
</evidence>
<keyword evidence="2" id="KW-1185">Reference proteome</keyword>
<dbReference type="Pfam" id="PF09481">
    <property type="entry name" value="CRISPR_Cse1"/>
    <property type="match status" value="1"/>
</dbReference>
<dbReference type="EMBL" id="JASCXX010000021">
    <property type="protein sequence ID" value="MDI6450518.1"/>
    <property type="molecule type" value="Genomic_DNA"/>
</dbReference>
<reference evidence="1" key="1">
    <citation type="submission" date="2023-05" db="EMBL/GenBank/DDBJ databases">
        <title>Anaerotaeda fermentans gen. nov., sp. nov., a novel anaerobic planctomycete of the new family within the order Sedimentisphaerales isolated from Taman Peninsula, Russia.</title>
        <authorList>
            <person name="Khomyakova M.A."/>
            <person name="Merkel A.Y."/>
            <person name="Slobodkin A.I."/>
        </authorList>
    </citation>
    <scope>NUCLEOTIDE SEQUENCE</scope>
    <source>
        <strain evidence="1">M17dextr</strain>
    </source>
</reference>
<protein>
    <submittedName>
        <fullName evidence="1">Type I-E CRISPR-associated protein Cse1/CasA</fullName>
    </submittedName>
</protein>
<gene>
    <name evidence="1" type="ORF">QJ522_15765</name>
</gene>
<organism evidence="1 2">
    <name type="scientific">Anaerobaca lacustris</name>
    <dbReference type="NCBI Taxonomy" id="3044600"/>
    <lineage>
        <taxon>Bacteria</taxon>
        <taxon>Pseudomonadati</taxon>
        <taxon>Planctomycetota</taxon>
        <taxon>Phycisphaerae</taxon>
        <taxon>Sedimentisphaerales</taxon>
        <taxon>Anaerobacaceae</taxon>
        <taxon>Anaerobaca</taxon>
    </lineage>
</organism>
<dbReference type="AlphaFoldDB" id="A0AAW6TXR3"/>
<comment type="caution">
    <text evidence="1">The sequence shown here is derived from an EMBL/GenBank/DDBJ whole genome shotgun (WGS) entry which is preliminary data.</text>
</comment>
<accession>A0AAW6TXR3</accession>
<dbReference type="RefSeq" id="WP_349245929.1">
    <property type="nucleotide sequence ID" value="NZ_JASCXX010000021.1"/>
</dbReference>